<dbReference type="AlphaFoldDB" id="A0A820KQV5"/>
<evidence type="ECO:0000256" key="2">
    <source>
        <dbReference type="ARBA" id="ARBA00022723"/>
    </source>
</evidence>
<evidence type="ECO:0000256" key="6">
    <source>
        <dbReference type="ARBA" id="ARBA00023125"/>
    </source>
</evidence>
<dbReference type="SUPFAM" id="SSF53098">
    <property type="entry name" value="Ribonuclease H-like"/>
    <property type="match status" value="1"/>
</dbReference>
<keyword evidence="5" id="KW-0805">Transcription regulation</keyword>
<evidence type="ECO:0000256" key="4">
    <source>
        <dbReference type="ARBA" id="ARBA00022833"/>
    </source>
</evidence>
<dbReference type="InterPro" id="IPR052035">
    <property type="entry name" value="ZnF_BED_domain_contain"/>
</dbReference>
<evidence type="ECO:0000313" key="13">
    <source>
        <dbReference type="Proteomes" id="UP000663851"/>
    </source>
</evidence>
<dbReference type="EMBL" id="CAJOBO010001173">
    <property type="protein sequence ID" value="CAF4347289.1"/>
    <property type="molecule type" value="Genomic_DNA"/>
</dbReference>
<comment type="caution">
    <text evidence="12">The sequence shown here is derived from an EMBL/GenBank/DDBJ whole genome shotgun (WGS) entry which is preliminary data.</text>
</comment>
<dbReference type="InterPro" id="IPR008906">
    <property type="entry name" value="HATC_C_dom"/>
</dbReference>
<dbReference type="GO" id="GO:0003677">
    <property type="term" value="F:DNA binding"/>
    <property type="evidence" value="ECO:0007669"/>
    <property type="project" value="UniProtKB-KW"/>
</dbReference>
<evidence type="ECO:0000256" key="1">
    <source>
        <dbReference type="ARBA" id="ARBA00004123"/>
    </source>
</evidence>
<dbReference type="PROSITE" id="PS50808">
    <property type="entry name" value="ZF_BED"/>
    <property type="match status" value="1"/>
</dbReference>
<evidence type="ECO:0000259" key="11">
    <source>
        <dbReference type="PROSITE" id="PS50808"/>
    </source>
</evidence>
<dbReference type="Proteomes" id="UP000663851">
    <property type="component" value="Unassembled WGS sequence"/>
</dbReference>
<evidence type="ECO:0000256" key="9">
    <source>
        <dbReference type="PROSITE-ProRule" id="PRU00027"/>
    </source>
</evidence>
<dbReference type="SMART" id="SM00614">
    <property type="entry name" value="ZnF_BED"/>
    <property type="match status" value="1"/>
</dbReference>
<keyword evidence="3 9" id="KW-0863">Zinc-finger</keyword>
<feature type="domain" description="BED-type" evidence="11">
    <location>
        <begin position="137"/>
        <end position="182"/>
    </location>
</feature>
<feature type="region of interest" description="Disordered" evidence="10">
    <location>
        <begin position="430"/>
        <end position="460"/>
    </location>
</feature>
<keyword evidence="6" id="KW-0238">DNA-binding</keyword>
<feature type="region of interest" description="Disordered" evidence="10">
    <location>
        <begin position="1"/>
        <end position="87"/>
    </location>
</feature>
<dbReference type="PANTHER" id="PTHR46481:SF10">
    <property type="entry name" value="ZINC FINGER BED DOMAIN-CONTAINING PROTEIN 39"/>
    <property type="match status" value="1"/>
</dbReference>
<feature type="compositionally biased region" description="Low complexity" evidence="10">
    <location>
        <begin position="40"/>
        <end position="52"/>
    </location>
</feature>
<dbReference type="Pfam" id="PF05699">
    <property type="entry name" value="Dimer_Tnp_hAT"/>
    <property type="match status" value="1"/>
</dbReference>
<keyword evidence="4" id="KW-0862">Zinc</keyword>
<keyword evidence="7" id="KW-0804">Transcription</keyword>
<evidence type="ECO:0000256" key="7">
    <source>
        <dbReference type="ARBA" id="ARBA00023163"/>
    </source>
</evidence>
<feature type="compositionally biased region" description="Acidic residues" evidence="10">
    <location>
        <begin position="433"/>
        <end position="460"/>
    </location>
</feature>
<gene>
    <name evidence="12" type="ORF">HFQ381_LOCUS16505</name>
</gene>
<dbReference type="InterPro" id="IPR003656">
    <property type="entry name" value="Znf_BED"/>
</dbReference>
<dbReference type="PANTHER" id="PTHR46481">
    <property type="entry name" value="ZINC FINGER BED DOMAIN-CONTAINING PROTEIN 4"/>
    <property type="match status" value="1"/>
</dbReference>
<sequence length="1100" mass="124872">MNARINDNSSAITGNVTGVSASSIPSSSVLINDSPRRSARFSSRSPQAAPRSLNQSSIHRVLSGGVVRSPKLSARRSTHADDSSNAASQIIVNDNVTTSDNSDISDLHLPLDQSDDEEMQHDSNQCTTVLTKSSSLAKRSQILSYFDEQINGFKCKICNKVYKATKLSDSNLRKHLSSSCHKIPNVLFKSQTYDNSKPNLTTISSERRKDLNDSIINAVVQDGLAFDTFRRPEMAKFLSVAIPGYVAPHRKTIRRRITTLYSLYTKKLRNLVPRLGFLSLTSDIWKNSRQVHFIARTAHAFTSNYEHVPIVIGCRRIIGQHTSVSIELYIKYELDRIGIKPSQVVSITTDNGSNIKKVAATLKFGAPISCMAHNLNLVVNKALCLWIQPKAEDFPLDLELDSNEWEDLDQELDSLDDIAECDQCSIEAASDLVSEEEEEEEEAEGDLAYNDDDDDDDDDDDIELEFASLQLSNNNSSSIDHFELLKNAFELMKKSRLIIKFMRNHTITNEYIQKYMISRNDDVLNSMFAFPNNITGLTEQQIKKLKGLILNQHEWNLLNCLKNVLKPFLEATTALSGQKYPTMALSFYVFRLLSHFLEVTSGDDSITIALKQSLLYWFNVQCKAKLPSGQLEIMMVAAFLDPCIYRLISDTDRKAAKKIIFKKLDKSNINHLTSSSSIPTLPPTTTSSSTTTTTTTALRASKLSPLEKLAAVCGPTISSTTVTEKFMTLDEEISGYIKAARSADDFQEFWTFYCTKLPRLSNLVRRINVIPATSVTSEALFSVASFLHRKQRASLSSRTLRYLLVLKNRHVLEKFDKVELPLSNHNQNARQMHEHNETSLMGNVKTNSILLASSSRKQTYHQIPNLKMNSTTNKSSIPIDKWKTSRQLIPNYLKMSSRLFVDLLFPIEIIWLSNMPKDTTRINSINWADPRTIENLNKRQTIIQSKLKKIQHQLMIHLKQESFIARPSISKSIDLLNLIDTAIREFVHQGQQRLRTMYGEQKLIFEFDHNDLRLVKSLYNLNPTNEQLLHVQKLWRSKVKACKRVIQQCHDNSSLHNQPNTEVNTDLTTCLIRSIVEARLINIQQRIHQIIQFKMNSFKK</sequence>
<evidence type="ECO:0000256" key="3">
    <source>
        <dbReference type="ARBA" id="ARBA00022771"/>
    </source>
</evidence>
<dbReference type="GO" id="GO:0008270">
    <property type="term" value="F:zinc ion binding"/>
    <property type="evidence" value="ECO:0007669"/>
    <property type="project" value="UniProtKB-KW"/>
</dbReference>
<dbReference type="InterPro" id="IPR012337">
    <property type="entry name" value="RNaseH-like_sf"/>
</dbReference>
<evidence type="ECO:0000313" key="12">
    <source>
        <dbReference type="EMBL" id="CAF4347289.1"/>
    </source>
</evidence>
<keyword evidence="8" id="KW-0539">Nucleus</keyword>
<accession>A0A820KQV5</accession>
<dbReference type="GO" id="GO:0046983">
    <property type="term" value="F:protein dimerization activity"/>
    <property type="evidence" value="ECO:0007669"/>
    <property type="project" value="InterPro"/>
</dbReference>
<dbReference type="GO" id="GO:0005634">
    <property type="term" value="C:nucleus"/>
    <property type="evidence" value="ECO:0007669"/>
    <property type="project" value="UniProtKB-SubCell"/>
</dbReference>
<proteinExistence type="predicted"/>
<organism evidence="12 13">
    <name type="scientific">Rotaria socialis</name>
    <dbReference type="NCBI Taxonomy" id="392032"/>
    <lineage>
        <taxon>Eukaryota</taxon>
        <taxon>Metazoa</taxon>
        <taxon>Spiralia</taxon>
        <taxon>Gnathifera</taxon>
        <taxon>Rotifera</taxon>
        <taxon>Eurotatoria</taxon>
        <taxon>Bdelloidea</taxon>
        <taxon>Philodinida</taxon>
        <taxon>Philodinidae</taxon>
        <taxon>Rotaria</taxon>
    </lineage>
</organism>
<reference evidence="12" key="1">
    <citation type="submission" date="2021-02" db="EMBL/GenBank/DDBJ databases">
        <authorList>
            <person name="Nowell W R."/>
        </authorList>
    </citation>
    <scope>NUCLEOTIDE SEQUENCE</scope>
</reference>
<feature type="region of interest" description="Disordered" evidence="10">
    <location>
        <begin position="675"/>
        <end position="695"/>
    </location>
</feature>
<feature type="compositionally biased region" description="Polar residues" evidence="10">
    <location>
        <begin position="1"/>
        <end position="19"/>
    </location>
</feature>
<protein>
    <recommendedName>
        <fullName evidence="11">BED-type domain-containing protein</fullName>
    </recommendedName>
</protein>
<dbReference type="Pfam" id="PF02892">
    <property type="entry name" value="zf-BED"/>
    <property type="match status" value="1"/>
</dbReference>
<comment type="subcellular location">
    <subcellularLocation>
        <location evidence="1">Nucleus</location>
    </subcellularLocation>
</comment>
<name>A0A820KQV5_9BILA</name>
<evidence type="ECO:0000256" key="8">
    <source>
        <dbReference type="ARBA" id="ARBA00023242"/>
    </source>
</evidence>
<evidence type="ECO:0000256" key="10">
    <source>
        <dbReference type="SAM" id="MobiDB-lite"/>
    </source>
</evidence>
<keyword evidence="2" id="KW-0479">Metal-binding</keyword>
<evidence type="ECO:0000256" key="5">
    <source>
        <dbReference type="ARBA" id="ARBA00023015"/>
    </source>
</evidence>